<dbReference type="PANTHER" id="PTHR43781">
    <property type="entry name" value="SACCHAROPINE DEHYDROGENASE"/>
    <property type="match status" value="1"/>
</dbReference>
<dbReference type="InterPro" id="IPR005097">
    <property type="entry name" value="Sacchrp_dh_NADP-bd"/>
</dbReference>
<sequence length="362" mass="37334">MALLIYGATGFTGTLASHHAHHLSIPLILGGRNASKLSTLATTLSSSAVAPAAPIPICVFDVTADTQLIDQSLRGVAVLLSCAGPFARTAAPLIAACIRTGVHYLDVAAELVSYQLAEERSEDARRKGVMLMPGAGGSVAMLGCLAGRAVAGFVSAAEAEAEGDKKEEEKKQQAVARIDIALRVAGPLSRGTLASAAEASIMQAGCLQRVDGELVALDPGAGVAAALFDFQNGKGEVPCVPATLPDLMTLPRSTGVQSVRTYVHAADGAFADAEGEQEGEQEKEGPTAEERDKYPCRAAVVVVGADGAERREVLHTLNGYDFTAIASVRAAQRVLQGVAEPGWQTPAGVFGDGFAFSVGRDV</sequence>
<dbReference type="EMBL" id="VCHE01000336">
    <property type="protein sequence ID" value="KAB2568607.1"/>
    <property type="molecule type" value="Genomic_DNA"/>
</dbReference>
<dbReference type="Proteomes" id="UP000325902">
    <property type="component" value="Unassembled WGS sequence"/>
</dbReference>
<evidence type="ECO:0000259" key="2">
    <source>
        <dbReference type="Pfam" id="PF03435"/>
    </source>
</evidence>
<evidence type="ECO:0000256" key="1">
    <source>
        <dbReference type="SAM" id="MobiDB-lite"/>
    </source>
</evidence>
<dbReference type="PANTHER" id="PTHR43781:SF1">
    <property type="entry name" value="SACCHAROPINE DEHYDROGENASE"/>
    <property type="match status" value="1"/>
</dbReference>
<accession>A0A5N5CTD6</accession>
<protein>
    <recommendedName>
        <fullName evidence="2">Saccharopine dehydrogenase NADP binding domain-containing protein</fullName>
    </recommendedName>
</protein>
<keyword evidence="4" id="KW-1185">Reference proteome</keyword>
<feature type="compositionally biased region" description="Basic and acidic residues" evidence="1">
    <location>
        <begin position="280"/>
        <end position="291"/>
    </location>
</feature>
<dbReference type="AlphaFoldDB" id="A0A5N5CTD6"/>
<dbReference type="SUPFAM" id="SSF51735">
    <property type="entry name" value="NAD(P)-binding Rossmann-fold domains"/>
    <property type="match status" value="1"/>
</dbReference>
<dbReference type="Gene3D" id="3.40.50.720">
    <property type="entry name" value="NAD(P)-binding Rossmann-like Domain"/>
    <property type="match status" value="1"/>
</dbReference>
<feature type="region of interest" description="Disordered" evidence="1">
    <location>
        <begin position="271"/>
        <end position="291"/>
    </location>
</feature>
<reference evidence="3 4" key="1">
    <citation type="journal article" date="2019" name="Sci. Rep.">
        <title>A multi-omics analysis of the grapevine pathogen Lasiodiplodia theobromae reveals that temperature affects the expression of virulence- and pathogenicity-related genes.</title>
        <authorList>
            <person name="Felix C."/>
            <person name="Meneses R."/>
            <person name="Goncalves M.F.M."/>
            <person name="Tilleman L."/>
            <person name="Duarte A.S."/>
            <person name="Jorrin-Novo J.V."/>
            <person name="Van de Peer Y."/>
            <person name="Deforce D."/>
            <person name="Van Nieuwerburgh F."/>
            <person name="Esteves A.C."/>
            <person name="Alves A."/>
        </authorList>
    </citation>
    <scope>NUCLEOTIDE SEQUENCE [LARGE SCALE GENOMIC DNA]</scope>
    <source>
        <strain evidence="3 4">LA-SOL3</strain>
    </source>
</reference>
<dbReference type="OrthoDB" id="10268090at2759"/>
<evidence type="ECO:0000313" key="4">
    <source>
        <dbReference type="Proteomes" id="UP000325902"/>
    </source>
</evidence>
<gene>
    <name evidence="3" type="ORF">DBV05_g12715</name>
</gene>
<name>A0A5N5CTD6_9PEZI</name>
<dbReference type="Pfam" id="PF03435">
    <property type="entry name" value="Sacchrp_dh_NADP"/>
    <property type="match status" value="1"/>
</dbReference>
<organism evidence="3 4">
    <name type="scientific">Lasiodiplodia theobromae</name>
    <dbReference type="NCBI Taxonomy" id="45133"/>
    <lineage>
        <taxon>Eukaryota</taxon>
        <taxon>Fungi</taxon>
        <taxon>Dikarya</taxon>
        <taxon>Ascomycota</taxon>
        <taxon>Pezizomycotina</taxon>
        <taxon>Dothideomycetes</taxon>
        <taxon>Dothideomycetes incertae sedis</taxon>
        <taxon>Botryosphaeriales</taxon>
        <taxon>Botryosphaeriaceae</taxon>
        <taxon>Lasiodiplodia</taxon>
    </lineage>
</organism>
<comment type="caution">
    <text evidence="3">The sequence shown here is derived from an EMBL/GenBank/DDBJ whole genome shotgun (WGS) entry which is preliminary data.</text>
</comment>
<proteinExistence type="predicted"/>
<evidence type="ECO:0000313" key="3">
    <source>
        <dbReference type="EMBL" id="KAB2568607.1"/>
    </source>
</evidence>
<dbReference type="InterPro" id="IPR036291">
    <property type="entry name" value="NAD(P)-bd_dom_sf"/>
</dbReference>
<feature type="domain" description="Saccharopine dehydrogenase NADP binding" evidence="2">
    <location>
        <begin position="4"/>
        <end position="131"/>
    </location>
</feature>